<protein>
    <submittedName>
        <fullName evidence="1">Uncharacterized protein</fullName>
    </submittedName>
</protein>
<name>A0A0C3MVY8_PISTI</name>
<organism evidence="1 2">
    <name type="scientific">Pisolithus tinctorius Marx 270</name>
    <dbReference type="NCBI Taxonomy" id="870435"/>
    <lineage>
        <taxon>Eukaryota</taxon>
        <taxon>Fungi</taxon>
        <taxon>Dikarya</taxon>
        <taxon>Basidiomycota</taxon>
        <taxon>Agaricomycotina</taxon>
        <taxon>Agaricomycetes</taxon>
        <taxon>Agaricomycetidae</taxon>
        <taxon>Boletales</taxon>
        <taxon>Sclerodermatineae</taxon>
        <taxon>Pisolithaceae</taxon>
        <taxon>Pisolithus</taxon>
    </lineage>
</organism>
<dbReference type="HOGENOM" id="CLU_1563491_0_0_1"/>
<dbReference type="EMBL" id="KN832227">
    <property type="protein sequence ID" value="KIN93099.1"/>
    <property type="molecule type" value="Genomic_DNA"/>
</dbReference>
<gene>
    <name evidence="1" type="ORF">M404DRAFT_36403</name>
</gene>
<dbReference type="OrthoDB" id="391988at2759"/>
<evidence type="ECO:0000313" key="1">
    <source>
        <dbReference type="EMBL" id="KIN93099.1"/>
    </source>
</evidence>
<sequence length="172" mass="19292">MRQRIPNDPEAGQRYLQEECVQLIKEFTGENIAHVARPPAKPKYEQGLKDLISLTQEMVSTSFTSQENRVSPVPLAAAGAQRMLPTLKVDLSIAVGKQKYWSALGTSANFPGHTIQDCLRVIHNDIVAVWNFYDPCQYLNSEEFRKVMMNMVERVDAPAEPNSLARTDTLTG</sequence>
<reference evidence="1 2" key="1">
    <citation type="submission" date="2014-04" db="EMBL/GenBank/DDBJ databases">
        <authorList>
            <consortium name="DOE Joint Genome Institute"/>
            <person name="Kuo A."/>
            <person name="Kohler A."/>
            <person name="Costa M.D."/>
            <person name="Nagy L.G."/>
            <person name="Floudas D."/>
            <person name="Copeland A."/>
            <person name="Barry K.W."/>
            <person name="Cichocki N."/>
            <person name="Veneault-Fourrey C."/>
            <person name="LaButti K."/>
            <person name="Lindquist E.A."/>
            <person name="Lipzen A."/>
            <person name="Lundell T."/>
            <person name="Morin E."/>
            <person name="Murat C."/>
            <person name="Sun H."/>
            <person name="Tunlid A."/>
            <person name="Henrissat B."/>
            <person name="Grigoriev I.V."/>
            <person name="Hibbett D.S."/>
            <person name="Martin F."/>
            <person name="Nordberg H.P."/>
            <person name="Cantor M.N."/>
            <person name="Hua S.X."/>
        </authorList>
    </citation>
    <scope>NUCLEOTIDE SEQUENCE [LARGE SCALE GENOMIC DNA]</scope>
    <source>
        <strain evidence="1 2">Marx 270</strain>
    </source>
</reference>
<accession>A0A0C3MVY8</accession>
<proteinExistence type="predicted"/>
<dbReference type="InParanoid" id="A0A0C3MVY8"/>
<evidence type="ECO:0000313" key="2">
    <source>
        <dbReference type="Proteomes" id="UP000054217"/>
    </source>
</evidence>
<dbReference type="Proteomes" id="UP000054217">
    <property type="component" value="Unassembled WGS sequence"/>
</dbReference>
<keyword evidence="2" id="KW-1185">Reference proteome</keyword>
<reference evidence="2" key="2">
    <citation type="submission" date="2015-01" db="EMBL/GenBank/DDBJ databases">
        <title>Evolutionary Origins and Diversification of the Mycorrhizal Mutualists.</title>
        <authorList>
            <consortium name="DOE Joint Genome Institute"/>
            <consortium name="Mycorrhizal Genomics Consortium"/>
            <person name="Kohler A."/>
            <person name="Kuo A."/>
            <person name="Nagy L.G."/>
            <person name="Floudas D."/>
            <person name="Copeland A."/>
            <person name="Barry K.W."/>
            <person name="Cichocki N."/>
            <person name="Veneault-Fourrey C."/>
            <person name="LaButti K."/>
            <person name="Lindquist E.A."/>
            <person name="Lipzen A."/>
            <person name="Lundell T."/>
            <person name="Morin E."/>
            <person name="Murat C."/>
            <person name="Riley R."/>
            <person name="Ohm R."/>
            <person name="Sun H."/>
            <person name="Tunlid A."/>
            <person name="Henrissat B."/>
            <person name="Grigoriev I.V."/>
            <person name="Hibbett D.S."/>
            <person name="Martin F."/>
        </authorList>
    </citation>
    <scope>NUCLEOTIDE SEQUENCE [LARGE SCALE GENOMIC DNA]</scope>
    <source>
        <strain evidence="2">Marx 270</strain>
    </source>
</reference>
<dbReference type="AlphaFoldDB" id="A0A0C3MVY8"/>